<proteinExistence type="predicted"/>
<evidence type="ECO:0000313" key="1">
    <source>
        <dbReference type="EMBL" id="EGZ48192.1"/>
    </source>
</evidence>
<dbReference type="HOGENOM" id="CLU_2899545_0_0_4"/>
<dbReference type="AlphaFoldDB" id="G4CP98"/>
<organism evidence="1 2">
    <name type="scientific">Neisseria wadsworthii 9715</name>
    <dbReference type="NCBI Taxonomy" id="1030841"/>
    <lineage>
        <taxon>Bacteria</taxon>
        <taxon>Pseudomonadati</taxon>
        <taxon>Pseudomonadota</taxon>
        <taxon>Betaproteobacteria</taxon>
        <taxon>Neisseriales</taxon>
        <taxon>Neisseriaceae</taxon>
        <taxon>Neisseria</taxon>
    </lineage>
</organism>
<gene>
    <name evidence="1" type="ORF">HMPREF9370_0908</name>
</gene>
<comment type="caution">
    <text evidence="1">The sequence shown here is derived from an EMBL/GenBank/DDBJ whole genome shotgun (WGS) entry which is preliminary data.</text>
</comment>
<accession>G4CP98</accession>
<dbReference type="Proteomes" id="UP000005336">
    <property type="component" value="Unassembled WGS sequence"/>
</dbReference>
<sequence>MCIALAQNSVAIFAKTIQKKQHGLGKGMQICTEFVVLLSISCKTLSFHDFVLRGFAAIYFVV</sequence>
<evidence type="ECO:0000313" key="2">
    <source>
        <dbReference type="Proteomes" id="UP000005336"/>
    </source>
</evidence>
<name>G4CP98_9NEIS</name>
<keyword evidence="2" id="KW-1185">Reference proteome</keyword>
<reference evidence="1 2" key="1">
    <citation type="submission" date="2011-06" db="EMBL/GenBank/DDBJ databases">
        <authorList>
            <person name="Muzny D."/>
            <person name="Qin X."/>
            <person name="Deng J."/>
            <person name="Jiang H."/>
            <person name="Liu Y."/>
            <person name="Qu J."/>
            <person name="Song X.-Z."/>
            <person name="Zhang L."/>
            <person name="Thornton R."/>
            <person name="Coyle M."/>
            <person name="Francisco L."/>
            <person name="Jackson L."/>
            <person name="Javaid M."/>
            <person name="Korchina V."/>
            <person name="Kovar C."/>
            <person name="Mata R."/>
            <person name="Mathew T."/>
            <person name="Ngo R."/>
            <person name="Nguyen L."/>
            <person name="Nguyen N."/>
            <person name="Okwuonu G."/>
            <person name="Ongeri F."/>
            <person name="Pham C."/>
            <person name="Simmons D."/>
            <person name="Wilczek-Boney K."/>
            <person name="Hale W."/>
            <person name="Jakkamsetti A."/>
            <person name="Pham P."/>
            <person name="Ruth R."/>
            <person name="San Lucas F."/>
            <person name="Warren J."/>
            <person name="Zhang J."/>
            <person name="Zhao Z."/>
            <person name="Zhou C."/>
            <person name="Zhu D."/>
            <person name="Lee S."/>
            <person name="Bess C."/>
            <person name="Blankenburg K."/>
            <person name="Forbes L."/>
            <person name="Fu Q."/>
            <person name="Gubbala S."/>
            <person name="Hirani K."/>
            <person name="Jayaseelan J.C."/>
            <person name="Lara F."/>
            <person name="Munidasa M."/>
            <person name="Palculict T."/>
            <person name="Patil S."/>
            <person name="Pu L.-L."/>
            <person name="Saada N."/>
            <person name="Tang L."/>
            <person name="Weissenberger G."/>
            <person name="Zhu Y."/>
            <person name="Hemphill L."/>
            <person name="Shang Y."/>
            <person name="Youmans B."/>
            <person name="Ayvaz T."/>
            <person name="Ross M."/>
            <person name="Santibanez J."/>
            <person name="Aqrawi P."/>
            <person name="Gross S."/>
            <person name="Joshi V."/>
            <person name="Fowler G."/>
            <person name="Nazareth L."/>
            <person name="Reid J."/>
            <person name="Worley K."/>
            <person name="Petrosino J."/>
            <person name="Highlander S."/>
            <person name="Gibbs R."/>
        </authorList>
    </citation>
    <scope>NUCLEOTIDE SEQUENCE [LARGE SCALE GENOMIC DNA]</scope>
    <source>
        <strain evidence="1 2">9715</strain>
    </source>
</reference>
<dbReference type="PATRIC" id="fig|1030841.3.peg.891"/>
<protein>
    <submittedName>
        <fullName evidence="1">Uncharacterized protein</fullName>
    </submittedName>
</protein>
<dbReference type="EMBL" id="AGAZ01000035">
    <property type="protein sequence ID" value="EGZ48192.1"/>
    <property type="molecule type" value="Genomic_DNA"/>
</dbReference>